<feature type="transmembrane region" description="Helical" evidence="6">
    <location>
        <begin position="410"/>
        <end position="433"/>
    </location>
</feature>
<dbReference type="Proteomes" id="UP000318709">
    <property type="component" value="Chromosome"/>
</dbReference>
<feature type="transmembrane region" description="Helical" evidence="6">
    <location>
        <begin position="157"/>
        <end position="179"/>
    </location>
</feature>
<dbReference type="AlphaFoldDB" id="A0A4Y6UAU7"/>
<feature type="transmembrane region" description="Helical" evidence="6">
    <location>
        <begin position="27"/>
        <end position="47"/>
    </location>
</feature>
<dbReference type="EMBL" id="CP038231">
    <property type="protein sequence ID" value="QDH13577.1"/>
    <property type="molecule type" value="Genomic_DNA"/>
</dbReference>
<name>A0A4Y6UAU7_9PROT</name>
<evidence type="ECO:0000259" key="7">
    <source>
        <dbReference type="PROSITE" id="PS50850"/>
    </source>
</evidence>
<dbReference type="GO" id="GO:0016020">
    <property type="term" value="C:membrane"/>
    <property type="evidence" value="ECO:0007669"/>
    <property type="project" value="UniProtKB-SubCell"/>
</dbReference>
<feature type="transmembrane region" description="Helical" evidence="6">
    <location>
        <begin position="346"/>
        <end position="365"/>
    </location>
</feature>
<dbReference type="PANTHER" id="PTHR42718">
    <property type="entry name" value="MAJOR FACILITATOR SUPERFAMILY MULTIDRUG TRANSPORTER MFSC"/>
    <property type="match status" value="1"/>
</dbReference>
<keyword evidence="2" id="KW-0813">Transport</keyword>
<reference evidence="8 9" key="1">
    <citation type="submission" date="2019-03" db="EMBL/GenBank/DDBJ databases">
        <title>The complete genome sequence of Swingsia_sp. F3b2 LMG30590(T).</title>
        <authorList>
            <person name="Chua K.-O."/>
            <person name="Chan K.-G."/>
            <person name="See-Too W.-S."/>
        </authorList>
    </citation>
    <scope>NUCLEOTIDE SEQUENCE [LARGE SCALE GENOMIC DNA]</scope>
    <source>
        <strain evidence="8 9">F3b2</strain>
    </source>
</reference>
<dbReference type="PANTHER" id="PTHR42718:SF9">
    <property type="entry name" value="MAJOR FACILITATOR SUPERFAMILY MULTIDRUG TRANSPORTER MFSC"/>
    <property type="match status" value="1"/>
</dbReference>
<dbReference type="KEGG" id="swf:E3E12_04500"/>
<gene>
    <name evidence="8" type="ORF">E3E12_04500</name>
</gene>
<dbReference type="Gene3D" id="1.20.1250.20">
    <property type="entry name" value="MFS general substrate transporter like domains"/>
    <property type="match status" value="1"/>
</dbReference>
<feature type="transmembrane region" description="Helical" evidence="6">
    <location>
        <begin position="128"/>
        <end position="145"/>
    </location>
</feature>
<evidence type="ECO:0000256" key="5">
    <source>
        <dbReference type="ARBA" id="ARBA00023136"/>
    </source>
</evidence>
<dbReference type="OrthoDB" id="9812221at2"/>
<feature type="transmembrane region" description="Helical" evidence="6">
    <location>
        <begin position="239"/>
        <end position="259"/>
    </location>
</feature>
<dbReference type="Gene3D" id="1.20.1720.10">
    <property type="entry name" value="Multidrug resistance protein D"/>
    <property type="match status" value="1"/>
</dbReference>
<feature type="transmembrane region" description="Helical" evidence="6">
    <location>
        <begin position="215"/>
        <end position="233"/>
    </location>
</feature>
<dbReference type="PRINTS" id="PR01036">
    <property type="entry name" value="TCRTETB"/>
</dbReference>
<evidence type="ECO:0000256" key="3">
    <source>
        <dbReference type="ARBA" id="ARBA00022692"/>
    </source>
</evidence>
<dbReference type="PROSITE" id="PS50850">
    <property type="entry name" value="MFS"/>
    <property type="match status" value="1"/>
</dbReference>
<dbReference type="Pfam" id="PF07690">
    <property type="entry name" value="MFS_1"/>
    <property type="match status" value="1"/>
</dbReference>
<comment type="subcellular location">
    <subcellularLocation>
        <location evidence="1">Membrane</location>
        <topology evidence="1">Multi-pass membrane protein</topology>
    </subcellularLocation>
</comment>
<feature type="transmembrane region" description="Helical" evidence="6">
    <location>
        <begin position="67"/>
        <end position="88"/>
    </location>
</feature>
<organism evidence="8 9">
    <name type="scientific">Formicincola oecophyllae</name>
    <dbReference type="NCBI Taxonomy" id="2558361"/>
    <lineage>
        <taxon>Bacteria</taxon>
        <taxon>Pseudomonadati</taxon>
        <taxon>Pseudomonadota</taxon>
        <taxon>Alphaproteobacteria</taxon>
        <taxon>Acetobacterales</taxon>
        <taxon>Acetobacteraceae</taxon>
        <taxon>Formicincola</taxon>
    </lineage>
</organism>
<evidence type="ECO:0000313" key="9">
    <source>
        <dbReference type="Proteomes" id="UP000318709"/>
    </source>
</evidence>
<dbReference type="GO" id="GO:0022857">
    <property type="term" value="F:transmembrane transporter activity"/>
    <property type="evidence" value="ECO:0007669"/>
    <property type="project" value="InterPro"/>
</dbReference>
<dbReference type="SUPFAM" id="SSF103473">
    <property type="entry name" value="MFS general substrate transporter"/>
    <property type="match status" value="1"/>
</dbReference>
<dbReference type="CDD" id="cd17321">
    <property type="entry name" value="MFS_MMR_MDR_like"/>
    <property type="match status" value="1"/>
</dbReference>
<evidence type="ECO:0000313" key="8">
    <source>
        <dbReference type="EMBL" id="QDH13577.1"/>
    </source>
</evidence>
<dbReference type="InterPro" id="IPR011701">
    <property type="entry name" value="MFS"/>
</dbReference>
<sequence>MVMTTPTTPQAACEDALYPGLPPGPRMAAMAALLLAVTLSVLDYAIANVALPAIAQDMHATDAQSVWVVNAYQLANLSCLLPCALVGARIGFKRMSQLGLVVFLIAASFCALSHSMAELAWWRTMQGVGGACIMSVNMALVRFIYPGAIVGRGIAMISVATSVGAMAGPSLGALILTFLPWPWLFWFNLPVGLVALLLSWRFLPHIPLRPQHQSIVLGLGLTVAAFATLGIALDGLVRAEWPMALGFGVAALACWRGLVWWQRRKRFFIMPFDLLGKRAFLVPCLVGFLAFVASNLYIVAMPFTLVNVFHRSAGMVGLLVSPWAGGSAVMALLVRKYTDSIQPRRLTTMGLVVVVGGLLGLALLPPTATNWAIVLPTFCAGLGFGVIQASNNRTIMVAAPPGKEGEASGMISVCRLGGQTMGALLVAGVFTLLPQPLAAGQACLYSASFMGAVATLLCLSNRVRPSLA</sequence>
<keyword evidence="5 6" id="KW-0472">Membrane</keyword>
<feature type="transmembrane region" description="Helical" evidence="6">
    <location>
        <begin position="185"/>
        <end position="203"/>
    </location>
</feature>
<keyword evidence="4 6" id="KW-1133">Transmembrane helix</keyword>
<feature type="domain" description="Major facilitator superfamily (MFS) profile" evidence="7">
    <location>
        <begin position="29"/>
        <end position="468"/>
    </location>
</feature>
<dbReference type="InterPro" id="IPR036259">
    <property type="entry name" value="MFS_trans_sf"/>
</dbReference>
<keyword evidence="3 6" id="KW-0812">Transmembrane</keyword>
<feature type="transmembrane region" description="Helical" evidence="6">
    <location>
        <begin position="371"/>
        <end position="389"/>
    </location>
</feature>
<dbReference type="InterPro" id="IPR020846">
    <property type="entry name" value="MFS_dom"/>
</dbReference>
<feature type="transmembrane region" description="Helical" evidence="6">
    <location>
        <begin position="280"/>
        <end position="300"/>
    </location>
</feature>
<evidence type="ECO:0000256" key="2">
    <source>
        <dbReference type="ARBA" id="ARBA00022448"/>
    </source>
</evidence>
<feature type="transmembrane region" description="Helical" evidence="6">
    <location>
        <begin position="439"/>
        <end position="459"/>
    </location>
</feature>
<protein>
    <submittedName>
        <fullName evidence="8">MFS transporter</fullName>
    </submittedName>
</protein>
<evidence type="ECO:0000256" key="1">
    <source>
        <dbReference type="ARBA" id="ARBA00004141"/>
    </source>
</evidence>
<proteinExistence type="predicted"/>
<evidence type="ECO:0000256" key="4">
    <source>
        <dbReference type="ARBA" id="ARBA00022989"/>
    </source>
</evidence>
<feature type="transmembrane region" description="Helical" evidence="6">
    <location>
        <begin position="100"/>
        <end position="122"/>
    </location>
</feature>
<feature type="transmembrane region" description="Helical" evidence="6">
    <location>
        <begin position="312"/>
        <end position="334"/>
    </location>
</feature>
<accession>A0A4Y6UAU7</accession>
<keyword evidence="9" id="KW-1185">Reference proteome</keyword>
<evidence type="ECO:0000256" key="6">
    <source>
        <dbReference type="SAM" id="Phobius"/>
    </source>
</evidence>